<dbReference type="GO" id="GO:0016779">
    <property type="term" value="F:nucleotidyltransferase activity"/>
    <property type="evidence" value="ECO:0007669"/>
    <property type="project" value="UniProtKB-KW"/>
</dbReference>
<evidence type="ECO:0000313" key="6">
    <source>
        <dbReference type="Proteomes" id="UP001316184"/>
    </source>
</evidence>
<keyword evidence="2 5" id="KW-0548">Nucleotidyltransferase</keyword>
<accession>A0ABY5MC65</accession>
<protein>
    <submittedName>
        <fullName evidence="5">Adenylyltransferase/cytidyltransferase family protein</fullName>
    </submittedName>
</protein>
<evidence type="ECO:0000259" key="4">
    <source>
        <dbReference type="Pfam" id="PF01467"/>
    </source>
</evidence>
<feature type="region of interest" description="Disordered" evidence="3">
    <location>
        <begin position="1"/>
        <end position="27"/>
    </location>
</feature>
<sequence>MEERLNRRHDPALPGSSLKTPSEGMDPVNDARHMYDVGYCSGAFDMFHVGQLNLLRRARNRCRHLVVGVASDEYLESVKGRAPVVPCDERIDIISALGIVDEVVIDRSQDKLAIWQQRPFDVIFKDGDWQGTPNGYHLERVMGSVGVDVVYFPHTDRPASSMLRSYLLEGGAVE</sequence>
<feature type="domain" description="Cytidyltransferase-like" evidence="4">
    <location>
        <begin position="40"/>
        <end position="154"/>
    </location>
</feature>
<proteinExistence type="predicted"/>
<dbReference type="InterPro" id="IPR004821">
    <property type="entry name" value="Cyt_trans-like"/>
</dbReference>
<evidence type="ECO:0000313" key="5">
    <source>
        <dbReference type="EMBL" id="UUP14278.1"/>
    </source>
</evidence>
<dbReference type="SUPFAM" id="SSF52374">
    <property type="entry name" value="Nucleotidylyl transferase"/>
    <property type="match status" value="1"/>
</dbReference>
<reference evidence="5 6" key="1">
    <citation type="submission" date="2022-08" db="EMBL/GenBank/DDBJ databases">
        <title>novel species in genus Aeromicrobium.</title>
        <authorList>
            <person name="Ye L."/>
        </authorList>
    </citation>
    <scope>NUCLEOTIDE SEQUENCE [LARGE SCALE GENOMIC DNA]</scope>
    <source>
        <strain evidence="6">zg-Y1379</strain>
    </source>
</reference>
<gene>
    <name evidence="5" type="ORF">NQV15_02885</name>
</gene>
<dbReference type="InterPro" id="IPR014729">
    <property type="entry name" value="Rossmann-like_a/b/a_fold"/>
</dbReference>
<dbReference type="PANTHER" id="PTHR43793:SF1">
    <property type="entry name" value="FAD SYNTHASE"/>
    <property type="match status" value="1"/>
</dbReference>
<dbReference type="RefSeq" id="WP_232398102.1">
    <property type="nucleotide sequence ID" value="NZ_CP102173.1"/>
</dbReference>
<dbReference type="PANTHER" id="PTHR43793">
    <property type="entry name" value="FAD SYNTHASE"/>
    <property type="match status" value="1"/>
</dbReference>
<dbReference type="Pfam" id="PF01467">
    <property type="entry name" value="CTP_transf_like"/>
    <property type="match status" value="1"/>
</dbReference>
<dbReference type="InterPro" id="IPR050385">
    <property type="entry name" value="Archaeal_FAD_synthase"/>
</dbReference>
<evidence type="ECO:0000256" key="3">
    <source>
        <dbReference type="SAM" id="MobiDB-lite"/>
    </source>
</evidence>
<keyword evidence="1" id="KW-0808">Transferase</keyword>
<feature type="compositionally biased region" description="Basic and acidic residues" evidence="3">
    <location>
        <begin position="1"/>
        <end position="11"/>
    </location>
</feature>
<name>A0ABY5MC65_9ACTN</name>
<dbReference type="EMBL" id="CP102173">
    <property type="protein sequence ID" value="UUP14278.1"/>
    <property type="molecule type" value="Genomic_DNA"/>
</dbReference>
<organism evidence="5 6">
    <name type="scientific">Aeromicrobium wangtongii</name>
    <dbReference type="NCBI Taxonomy" id="2969247"/>
    <lineage>
        <taxon>Bacteria</taxon>
        <taxon>Bacillati</taxon>
        <taxon>Actinomycetota</taxon>
        <taxon>Actinomycetes</taxon>
        <taxon>Propionibacteriales</taxon>
        <taxon>Nocardioidaceae</taxon>
        <taxon>Aeromicrobium</taxon>
    </lineage>
</organism>
<keyword evidence="6" id="KW-1185">Reference proteome</keyword>
<evidence type="ECO:0000256" key="2">
    <source>
        <dbReference type="ARBA" id="ARBA00022695"/>
    </source>
</evidence>
<evidence type="ECO:0000256" key="1">
    <source>
        <dbReference type="ARBA" id="ARBA00022679"/>
    </source>
</evidence>
<dbReference type="Gene3D" id="3.40.50.620">
    <property type="entry name" value="HUPs"/>
    <property type="match status" value="1"/>
</dbReference>
<dbReference type="Proteomes" id="UP001316184">
    <property type="component" value="Chromosome"/>
</dbReference>
<dbReference type="NCBIfam" id="TIGR00125">
    <property type="entry name" value="cyt_tran_rel"/>
    <property type="match status" value="1"/>
</dbReference>